<dbReference type="PANTHER" id="PTHR48106:SF13">
    <property type="entry name" value="QUINONE OXIDOREDUCTASE-RELATED"/>
    <property type="match status" value="1"/>
</dbReference>
<organism evidence="5 6">
    <name type="scientific">Mycobacterium asiaticum</name>
    <dbReference type="NCBI Taxonomy" id="1790"/>
    <lineage>
        <taxon>Bacteria</taxon>
        <taxon>Bacillati</taxon>
        <taxon>Actinomycetota</taxon>
        <taxon>Actinomycetes</taxon>
        <taxon>Mycobacteriales</taxon>
        <taxon>Mycobacteriaceae</taxon>
        <taxon>Mycobacterium</taxon>
    </lineage>
</organism>
<sequence>MHAIEVGETGGPDVLSYRDVPQPEPGHGEVLIRTEAVGVNFIDTYFRSGQYPRPLPFVLGSEACGTVVDVGPEVGTDINVGDRVVSASVNGSYAEFCTAPAFLTAKVPDGITSEVAASALLKGLTAQYLLKSVYPVQNGDTVLVHAGAGGVGLILTQWATHLGARVITTVSNEEKERLSRQAGAAEVLSYPDSNPDGSYQFGQQVRELTDGAGVAAVYDGVGATTFDASLASLAVRGTLALFGAASGPVPPFDPQRLNYAGSVYLTRPSLAHFIRTAQEFSWRAEELFEAIDSGAVRVEVGGTYPLAEAARAHTDLEARKTTGSIVLLP</sequence>
<protein>
    <submittedName>
        <fullName evidence="5">NADPH:quinone reductase</fullName>
    </submittedName>
</protein>
<dbReference type="RefSeq" id="WP_065146007.1">
    <property type="nucleotide sequence ID" value="NZ_LZLS01000190.1"/>
</dbReference>
<proteinExistence type="predicted"/>
<dbReference type="InterPro" id="IPR013154">
    <property type="entry name" value="ADH-like_N"/>
</dbReference>
<dbReference type="Pfam" id="PF00107">
    <property type="entry name" value="ADH_zinc_N"/>
    <property type="match status" value="1"/>
</dbReference>
<evidence type="ECO:0000256" key="2">
    <source>
        <dbReference type="ARBA" id="ARBA00023002"/>
    </source>
</evidence>
<dbReference type="GO" id="GO:0003960">
    <property type="term" value="F:quinone reductase (NADPH) activity"/>
    <property type="evidence" value="ECO:0007669"/>
    <property type="project" value="InterPro"/>
</dbReference>
<comment type="caution">
    <text evidence="5">The sequence shown here is derived from an EMBL/GenBank/DDBJ whole genome shotgun (WGS) entry which is preliminary data.</text>
</comment>
<dbReference type="SUPFAM" id="SSF51735">
    <property type="entry name" value="NAD(P)-binding Rossmann-fold domains"/>
    <property type="match status" value="1"/>
</dbReference>
<dbReference type="GO" id="GO:0070402">
    <property type="term" value="F:NADPH binding"/>
    <property type="evidence" value="ECO:0007669"/>
    <property type="project" value="TreeGrafter"/>
</dbReference>
<feature type="region of interest" description="Disordered" evidence="3">
    <location>
        <begin position="1"/>
        <end position="20"/>
    </location>
</feature>
<dbReference type="Proteomes" id="UP000093928">
    <property type="component" value="Unassembled WGS sequence"/>
</dbReference>
<reference evidence="5 6" key="1">
    <citation type="submission" date="2016-06" db="EMBL/GenBank/DDBJ databases">
        <authorList>
            <person name="Kjaerup R.B."/>
            <person name="Dalgaard T.S."/>
            <person name="Juul-Madsen H.R."/>
        </authorList>
    </citation>
    <scope>NUCLEOTIDE SEQUENCE [LARGE SCALE GENOMIC DNA]</scope>
    <source>
        <strain evidence="5 6">1165133.8</strain>
    </source>
</reference>
<evidence type="ECO:0000313" key="6">
    <source>
        <dbReference type="Proteomes" id="UP000093928"/>
    </source>
</evidence>
<evidence type="ECO:0000256" key="3">
    <source>
        <dbReference type="SAM" id="MobiDB-lite"/>
    </source>
</evidence>
<dbReference type="PANTHER" id="PTHR48106">
    <property type="entry name" value="QUINONE OXIDOREDUCTASE PIG3-RELATED"/>
    <property type="match status" value="1"/>
</dbReference>
<accession>A0A1A3NPM9</accession>
<dbReference type="Gene3D" id="3.40.50.720">
    <property type="entry name" value="NAD(P)-binding Rossmann-like Domain"/>
    <property type="match status" value="1"/>
</dbReference>
<evidence type="ECO:0000256" key="1">
    <source>
        <dbReference type="ARBA" id="ARBA00022857"/>
    </source>
</evidence>
<name>A0A1A3NPM9_MYCAS</name>
<evidence type="ECO:0000313" key="5">
    <source>
        <dbReference type="EMBL" id="OBK22257.1"/>
    </source>
</evidence>
<dbReference type="InterPro" id="IPR036291">
    <property type="entry name" value="NAD(P)-bd_dom_sf"/>
</dbReference>
<dbReference type="InterPro" id="IPR011032">
    <property type="entry name" value="GroES-like_sf"/>
</dbReference>
<dbReference type="Gene3D" id="3.90.180.10">
    <property type="entry name" value="Medium-chain alcohol dehydrogenases, catalytic domain"/>
    <property type="match status" value="1"/>
</dbReference>
<evidence type="ECO:0000259" key="4">
    <source>
        <dbReference type="SMART" id="SM00829"/>
    </source>
</evidence>
<dbReference type="FunFam" id="3.40.50.720:FF:000053">
    <property type="entry name" value="Quinone oxidoreductase 1"/>
    <property type="match status" value="1"/>
</dbReference>
<dbReference type="Pfam" id="PF08240">
    <property type="entry name" value="ADH_N"/>
    <property type="match status" value="1"/>
</dbReference>
<dbReference type="SMART" id="SM00829">
    <property type="entry name" value="PKS_ER"/>
    <property type="match status" value="1"/>
</dbReference>
<dbReference type="OrthoDB" id="9805883at2"/>
<dbReference type="InterPro" id="IPR013149">
    <property type="entry name" value="ADH-like_C"/>
</dbReference>
<dbReference type="GO" id="GO:0005829">
    <property type="term" value="C:cytosol"/>
    <property type="evidence" value="ECO:0007669"/>
    <property type="project" value="TreeGrafter"/>
</dbReference>
<dbReference type="SUPFAM" id="SSF50129">
    <property type="entry name" value="GroES-like"/>
    <property type="match status" value="1"/>
</dbReference>
<gene>
    <name evidence="5" type="ORF">A5634_07780</name>
</gene>
<dbReference type="InterPro" id="IPR047618">
    <property type="entry name" value="QOR-like"/>
</dbReference>
<keyword evidence="1" id="KW-0521">NADP</keyword>
<dbReference type="CDD" id="cd05286">
    <property type="entry name" value="QOR2"/>
    <property type="match status" value="1"/>
</dbReference>
<dbReference type="EMBL" id="LZLS01000190">
    <property type="protein sequence ID" value="OBK22257.1"/>
    <property type="molecule type" value="Genomic_DNA"/>
</dbReference>
<dbReference type="InterPro" id="IPR020843">
    <property type="entry name" value="ER"/>
</dbReference>
<dbReference type="GO" id="GO:0035925">
    <property type="term" value="F:mRNA 3'-UTR AU-rich region binding"/>
    <property type="evidence" value="ECO:0007669"/>
    <property type="project" value="TreeGrafter"/>
</dbReference>
<feature type="domain" description="Enoyl reductase (ER)" evidence="4">
    <location>
        <begin position="10"/>
        <end position="327"/>
    </location>
</feature>
<keyword evidence="2" id="KW-0560">Oxidoreductase</keyword>
<dbReference type="AlphaFoldDB" id="A0A1A3NPM9"/>